<evidence type="ECO:0000259" key="7">
    <source>
        <dbReference type="Pfam" id="PF04762"/>
    </source>
</evidence>
<evidence type="ECO:0000256" key="5">
    <source>
        <dbReference type="PIRNR" id="PIRNR017233"/>
    </source>
</evidence>
<feature type="region of interest" description="Disordered" evidence="6">
    <location>
        <begin position="1316"/>
        <end position="1338"/>
    </location>
</feature>
<dbReference type="InterPro" id="IPR056169">
    <property type="entry name" value="HB_ELP1"/>
</dbReference>
<comment type="pathway">
    <text evidence="1">tRNA modification; 5-methoxycarbonylmethyl-2-thiouridine-tRNA biosynthesis.</text>
</comment>
<dbReference type="InParanoid" id="C8V8S8"/>
<dbReference type="RefSeq" id="XP_050467733.1">
    <property type="nucleotide sequence ID" value="XM_050611740.1"/>
</dbReference>
<dbReference type="Pfam" id="PF23925">
    <property type="entry name" value="A-sol_ELP1"/>
    <property type="match status" value="1"/>
</dbReference>
<feature type="domain" description="ELP1 three-helical bundle" evidence="11">
    <location>
        <begin position="1173"/>
        <end position="1271"/>
    </location>
</feature>
<name>C8V8S8_EMENI</name>
<evidence type="ECO:0000259" key="9">
    <source>
        <dbReference type="Pfam" id="PF23878"/>
    </source>
</evidence>
<evidence type="ECO:0000256" key="3">
    <source>
        <dbReference type="ARBA" id="ARBA00022490"/>
    </source>
</evidence>
<evidence type="ECO:0000313" key="12">
    <source>
        <dbReference type="EMBL" id="CBF77576.1"/>
    </source>
</evidence>
<evidence type="ECO:0000259" key="11">
    <source>
        <dbReference type="Pfam" id="PF23936"/>
    </source>
</evidence>
<dbReference type="Pfam" id="PF23878">
    <property type="entry name" value="TPR_ELP1"/>
    <property type="match status" value="1"/>
</dbReference>
<feature type="domain" description="ELP1 alpha-solenoid" evidence="10">
    <location>
        <begin position="706"/>
        <end position="910"/>
    </location>
</feature>
<dbReference type="STRING" id="227321.C8V8S8"/>
<dbReference type="GO" id="GO:0005634">
    <property type="term" value="C:nucleus"/>
    <property type="evidence" value="ECO:0007669"/>
    <property type="project" value="UniProtKB-SubCell"/>
</dbReference>
<dbReference type="OrthoDB" id="40048at2759"/>
<dbReference type="Pfam" id="PF04762">
    <property type="entry name" value="Beta-prop_ELP1_1st"/>
    <property type="match status" value="1"/>
</dbReference>
<dbReference type="Proteomes" id="UP000000560">
    <property type="component" value="Chromosome III"/>
</dbReference>
<protein>
    <recommendedName>
        <fullName evidence="5">Elongator complex protein 1</fullName>
    </recommendedName>
</protein>
<feature type="region of interest" description="Disordered" evidence="6">
    <location>
        <begin position="1279"/>
        <end position="1301"/>
    </location>
</feature>
<gene>
    <name evidence="12" type="ORF">ANIA_10551</name>
</gene>
<dbReference type="SUPFAM" id="SSF82171">
    <property type="entry name" value="DPP6 N-terminal domain-like"/>
    <property type="match status" value="1"/>
</dbReference>
<reference evidence="13" key="2">
    <citation type="journal article" date="2009" name="Fungal Genet. Biol.">
        <title>The 2008 update of the Aspergillus nidulans genome annotation: a community effort.</title>
        <authorList>
            <person name="Wortman J.R."/>
            <person name="Gilsenan J.M."/>
            <person name="Joardar V."/>
            <person name="Deegan J."/>
            <person name="Clutterbuck J."/>
            <person name="Andersen M.R."/>
            <person name="Archer D."/>
            <person name="Bencina M."/>
            <person name="Braus G."/>
            <person name="Coutinho P."/>
            <person name="von Dohren H."/>
            <person name="Doonan J."/>
            <person name="Driessen A.J."/>
            <person name="Durek P."/>
            <person name="Espeso E."/>
            <person name="Fekete E."/>
            <person name="Flipphi M."/>
            <person name="Estrada C.G."/>
            <person name="Geysens S."/>
            <person name="Goldman G."/>
            <person name="de Groot P.W."/>
            <person name="Hansen K."/>
            <person name="Harris S.D."/>
            <person name="Heinekamp T."/>
            <person name="Helmstaedt K."/>
            <person name="Henrissat B."/>
            <person name="Hofmann G."/>
            <person name="Homan T."/>
            <person name="Horio T."/>
            <person name="Horiuchi H."/>
            <person name="James S."/>
            <person name="Jones M."/>
            <person name="Karaffa L."/>
            <person name="Karanyi Z."/>
            <person name="Kato M."/>
            <person name="Keller N."/>
            <person name="Kelly D.E."/>
            <person name="Kiel J.A."/>
            <person name="Kim J.M."/>
            <person name="van der Klei I.J."/>
            <person name="Klis F.M."/>
            <person name="Kovalchuk A."/>
            <person name="Krasevec N."/>
            <person name="Kubicek C.P."/>
            <person name="Liu B."/>
            <person name="Maccabe A."/>
            <person name="Meyer V."/>
            <person name="Mirabito P."/>
            <person name="Miskei M."/>
            <person name="Mos M."/>
            <person name="Mullins J."/>
            <person name="Nelson D.R."/>
            <person name="Nielsen J."/>
            <person name="Oakley B.R."/>
            <person name="Osmani S.A."/>
            <person name="Pakula T."/>
            <person name="Paszewski A."/>
            <person name="Paulsen I."/>
            <person name="Pilsyk S."/>
            <person name="Pocsi I."/>
            <person name="Punt P.J."/>
            <person name="Ram A.F."/>
            <person name="Ren Q."/>
            <person name="Robellet X."/>
            <person name="Robson G."/>
            <person name="Seiboth B."/>
            <person name="van Solingen P."/>
            <person name="Specht T."/>
            <person name="Sun J."/>
            <person name="Taheri-Talesh N."/>
            <person name="Takeshita N."/>
            <person name="Ussery D."/>
            <person name="vanKuyk P.A."/>
            <person name="Visser H."/>
            <person name="van de Vondervoort P.J."/>
            <person name="de Vries R.P."/>
            <person name="Walton J."/>
            <person name="Xiang X."/>
            <person name="Xiong Y."/>
            <person name="Zeng A.P."/>
            <person name="Brandt B.W."/>
            <person name="Cornell M.J."/>
            <person name="van den Hondel C.A."/>
            <person name="Visser J."/>
            <person name="Oliver S.G."/>
            <person name="Turner G."/>
        </authorList>
    </citation>
    <scope>GENOME REANNOTATION</scope>
    <source>
        <strain evidence="13">FGSC A4 / ATCC 38163 / CBS 112.46 / NRRL 194 / M139</strain>
    </source>
</reference>
<evidence type="ECO:0000313" key="13">
    <source>
        <dbReference type="Proteomes" id="UP000000560"/>
    </source>
</evidence>
<accession>C8V8S8</accession>
<dbReference type="PANTHER" id="PTHR12747:SF0">
    <property type="entry name" value="ELONGATOR COMPLEX PROTEIN 1"/>
    <property type="match status" value="1"/>
</dbReference>
<evidence type="ECO:0000256" key="1">
    <source>
        <dbReference type="ARBA" id="ARBA00005043"/>
    </source>
</evidence>
<feature type="domain" description="ELP1 TPR" evidence="9">
    <location>
        <begin position="920"/>
        <end position="1079"/>
    </location>
</feature>
<dbReference type="GO" id="GO:0005829">
    <property type="term" value="C:cytosol"/>
    <property type="evidence" value="ECO:0000318"/>
    <property type="project" value="GO_Central"/>
</dbReference>
<feature type="region of interest" description="Disordered" evidence="6">
    <location>
        <begin position="191"/>
        <end position="212"/>
    </location>
</feature>
<dbReference type="GO" id="GO:0000049">
    <property type="term" value="F:tRNA binding"/>
    <property type="evidence" value="ECO:0000318"/>
    <property type="project" value="GO_Central"/>
</dbReference>
<feature type="compositionally biased region" description="Basic and acidic residues" evidence="6">
    <location>
        <begin position="195"/>
        <end position="212"/>
    </location>
</feature>
<dbReference type="OMA" id="WRESLYC"/>
<dbReference type="InterPro" id="IPR056166">
    <property type="entry name" value="TPR_ELP1"/>
</dbReference>
<dbReference type="PANTHER" id="PTHR12747">
    <property type="entry name" value="ELONGATOR COMPLEX PROTEIN 1"/>
    <property type="match status" value="1"/>
</dbReference>
<evidence type="ECO:0000259" key="10">
    <source>
        <dbReference type="Pfam" id="PF23925"/>
    </source>
</evidence>
<evidence type="ECO:0000256" key="4">
    <source>
        <dbReference type="ARBA" id="ARBA00022694"/>
    </source>
</evidence>
<dbReference type="GO" id="GO:0042802">
    <property type="term" value="F:identical protein binding"/>
    <property type="evidence" value="ECO:0007669"/>
    <property type="project" value="EnsemblFungi"/>
</dbReference>
<dbReference type="HOGENOM" id="CLU_001477_0_1_1"/>
<keyword evidence="5" id="KW-0539">Nucleus</keyword>
<dbReference type="Pfam" id="PF23936">
    <property type="entry name" value="HB_ELP1"/>
    <property type="match status" value="1"/>
</dbReference>
<feature type="compositionally biased region" description="Low complexity" evidence="6">
    <location>
        <begin position="1177"/>
        <end position="1191"/>
    </location>
</feature>
<evidence type="ECO:0000256" key="6">
    <source>
        <dbReference type="SAM" id="MobiDB-lite"/>
    </source>
</evidence>
<dbReference type="UniPathway" id="UPA00988"/>
<dbReference type="EMBL" id="BN001303">
    <property type="protein sequence ID" value="CBF77576.1"/>
    <property type="molecule type" value="Genomic_DNA"/>
</dbReference>
<dbReference type="InterPro" id="IPR056167">
    <property type="entry name" value="A-sol_ELP1"/>
</dbReference>
<comment type="subcellular location">
    <subcellularLocation>
        <location evidence="5">Cytoplasm</location>
    </subcellularLocation>
    <subcellularLocation>
        <location evidence="5">Nucleus</location>
    </subcellularLocation>
</comment>
<dbReference type="eggNOG" id="KOG1920">
    <property type="taxonomic scope" value="Eukaryota"/>
</dbReference>
<dbReference type="InterPro" id="IPR006849">
    <property type="entry name" value="Elp1"/>
</dbReference>
<dbReference type="GO" id="GO:0006357">
    <property type="term" value="P:regulation of transcription by RNA polymerase II"/>
    <property type="evidence" value="ECO:0007669"/>
    <property type="project" value="EnsemblFungi"/>
</dbReference>
<sequence>MRNLKNVRLAEVQLQNGLPLTATAWDTASDAVICTFGPTPTNPVIELRRKRADVYFSDAVSPDVFDTIASWDAPCPLPHLDCDHVLSLHYFADTLTACLVLEGGDIIVVREEPLPGEDKIEIVGSVDVGITAAAWSPDEELLALTTSAHTFLYMTREFENVAEITFTPDDLKASQHVSVGWGKRETQFQGKRAKAMRDPTVPEKVDEGKLSGNDDGRTTITWRGDGAFVAVNSIVEGIRRAIRVYSREGTLDSVSEPVDGLEGALSWRPYGNLIAGIQRLDDRIDVVFFERNGLRHGQFTLRLTEEERSTWASNIHLSWNVDSTVLAVQFKDRIQFWTSGNYHYYLKQEIPVIVSSEGPFAYKWHHEKALRFVAGASDLIQTNGSAESILDGEFVFKVFHGSTTPPNDVGAVAVIDGKTLKLTPLKLSGVPPPMAHNELPLDANAIDVAFSKSGTRIAVLMNDHFSVYLWSLKSRPVPVPILESSYPLSGEIGSRPRQITFLNDNEVYILRSRGPNNTCIERTTLETRETKVVYEAADSEHLLTMFSSLGHEALWFSHVPRPGQSIAYSTITMPSSNESQVTPWAQSPVADTYWAKSAQISDDEVGLVLISLSRTGGLYANKKLLAKNCTSFLLTSSHVIFTTSLHLLKFVHLRRAEDMEAPPDTPETDERCRSIERGSRLVTVMPSAFAVVLQAPRGNIETIYPRALVLAGIRSFIDKKDYRSAFLTCRSQMVDMNLIHDYAPEQFMESITLFVDQVKRVDFVDEFLSRLKEEDVSQTLYKDTLKALDMEVAAETGFTMTGKKGSKVNRICDGFLTALEKRSDTNLHNLITAHVCKLPPDLESGLQLVARLREESPEQAEDAVEHMCFLTDANRLYDTALGLYDLELTLLVAQQAQRDPREYLPFLRKLQQLPDLRRFFEIDNYLGRWQKALGHLHGLHAHDELREYVVKHVLYKDAIDIYKYEPEQLRDITHLYADHLYQESQYKDAGIAYESLSMYTDAYKCYQLAHLWRESLYTAMLVPLSQDELTTHATDLATTLVEENKDYLAASQIHAEHLHDIPTAARLLCRGARYSEATRLLTLHSVQSLIPEIVDVALADAMGSMTDLLADFRSQLQAQVPRIAELRVRRIQDPLAYFGGDPTATDGAAGVDIPDNVSLAATDASTLAGKSMFTRYTGKTSSGKTTSSRQSSRNRRKEERKRARGKKGTVYEEEYLVNSVRRLIERVGTTVPEVENLVDSLLRRGMRERAAAIEKATRDVLKLCEESQEEVFIVQQKQQLEEGENGEQGGEAVNGPVDVPMPQGGQRVFWESIVSTLGGGKGQEPPKIKEMKKSALLS</sequence>
<keyword evidence="3 5" id="KW-0963">Cytoplasm</keyword>
<keyword evidence="13" id="KW-1185">Reference proteome</keyword>
<feature type="domain" description="ELP1 first N-terminal beta-propeller" evidence="7">
    <location>
        <begin position="1"/>
        <end position="367"/>
    </location>
</feature>
<dbReference type="PIRSF" id="PIRSF017233">
    <property type="entry name" value="IKAP"/>
    <property type="match status" value="1"/>
</dbReference>
<dbReference type="Pfam" id="PF23797">
    <property type="entry name" value="Beta-prop_ELP1_2nd"/>
    <property type="match status" value="1"/>
</dbReference>
<reference evidence="13" key="1">
    <citation type="journal article" date="2005" name="Nature">
        <title>Sequencing of Aspergillus nidulans and comparative analysis with A. fumigatus and A. oryzae.</title>
        <authorList>
            <person name="Galagan J.E."/>
            <person name="Calvo S.E."/>
            <person name="Cuomo C."/>
            <person name="Ma L.J."/>
            <person name="Wortman J.R."/>
            <person name="Batzoglou S."/>
            <person name="Lee S.I."/>
            <person name="Basturkmen M."/>
            <person name="Spevak C.C."/>
            <person name="Clutterbuck J."/>
            <person name="Kapitonov V."/>
            <person name="Jurka J."/>
            <person name="Scazzocchio C."/>
            <person name="Farman M."/>
            <person name="Butler J."/>
            <person name="Purcell S."/>
            <person name="Harris S."/>
            <person name="Braus G.H."/>
            <person name="Draht O."/>
            <person name="Busch S."/>
            <person name="D'Enfert C."/>
            <person name="Bouchier C."/>
            <person name="Goldman G.H."/>
            <person name="Bell-Pedersen D."/>
            <person name="Griffiths-Jones S."/>
            <person name="Doonan J.H."/>
            <person name="Yu J."/>
            <person name="Vienken K."/>
            <person name="Pain A."/>
            <person name="Freitag M."/>
            <person name="Selker E.U."/>
            <person name="Archer D.B."/>
            <person name="Penalva M.A."/>
            <person name="Oakley B.R."/>
            <person name="Momany M."/>
            <person name="Tanaka T."/>
            <person name="Kumagai T."/>
            <person name="Asai K."/>
            <person name="Machida M."/>
            <person name="Nierman W.C."/>
            <person name="Denning D.W."/>
            <person name="Caddick M."/>
            <person name="Hynes M."/>
            <person name="Paoletti M."/>
            <person name="Fischer R."/>
            <person name="Miller B."/>
            <person name="Dyer P."/>
            <person name="Sachs M.S."/>
            <person name="Osmani S.A."/>
            <person name="Birren B.W."/>
        </authorList>
    </citation>
    <scope>NUCLEOTIDE SEQUENCE [LARGE SCALE GENOMIC DNA]</scope>
    <source>
        <strain evidence="13">FGSC A4 / ATCC 38163 / CBS 112.46 / NRRL 194 / M139</strain>
    </source>
</reference>
<dbReference type="KEGG" id="ani:ANIA_10551"/>
<feature type="domain" description="ELP1 N-terminal second beta-propeller" evidence="8">
    <location>
        <begin position="414"/>
        <end position="682"/>
    </location>
</feature>
<dbReference type="FunCoup" id="C8V8S8">
    <property type="interactions" value="1016"/>
</dbReference>
<organism evidence="12 13">
    <name type="scientific">Emericella nidulans (strain FGSC A4 / ATCC 38163 / CBS 112.46 / NRRL 194 / M139)</name>
    <name type="common">Aspergillus nidulans</name>
    <dbReference type="NCBI Taxonomy" id="227321"/>
    <lineage>
        <taxon>Eukaryota</taxon>
        <taxon>Fungi</taxon>
        <taxon>Dikarya</taxon>
        <taxon>Ascomycota</taxon>
        <taxon>Pezizomycotina</taxon>
        <taxon>Eurotiomycetes</taxon>
        <taxon>Eurotiomycetidae</taxon>
        <taxon>Eurotiales</taxon>
        <taxon>Aspergillaceae</taxon>
        <taxon>Aspergillus</taxon>
        <taxon>Aspergillus subgen. Nidulantes</taxon>
    </lineage>
</organism>
<keyword evidence="4" id="KW-0819">tRNA processing</keyword>
<evidence type="ECO:0000256" key="2">
    <source>
        <dbReference type="ARBA" id="ARBA00006086"/>
    </source>
</evidence>
<feature type="region of interest" description="Disordered" evidence="6">
    <location>
        <begin position="1175"/>
        <end position="1207"/>
    </location>
</feature>
<dbReference type="GeneID" id="2872212"/>
<dbReference type="GO" id="GO:0002926">
    <property type="term" value="P:tRNA wobble base 5-methoxycarbonylmethyl-2-thiouridinylation"/>
    <property type="evidence" value="ECO:0000318"/>
    <property type="project" value="GO_Central"/>
</dbReference>
<dbReference type="InterPro" id="IPR056164">
    <property type="entry name" value="Beta-prop_ELP1_1st"/>
</dbReference>
<comment type="similarity">
    <text evidence="2 5">Belongs to the ELP1/IKA1 family.</text>
</comment>
<dbReference type="GO" id="GO:0033588">
    <property type="term" value="C:elongator holoenzyme complex"/>
    <property type="evidence" value="ECO:0000318"/>
    <property type="project" value="GO_Central"/>
</dbReference>
<feature type="compositionally biased region" description="Basic and acidic residues" evidence="6">
    <location>
        <begin position="1324"/>
        <end position="1338"/>
    </location>
</feature>
<dbReference type="InterPro" id="IPR056165">
    <property type="entry name" value="Beta-prop_ELP1_2nd"/>
</dbReference>
<comment type="function">
    <text evidence="5">Component of the elongator complex which is required for multiple tRNA modifications, including mcm5U (5-methoxycarbonylmethyl uridine), mcm5s2U (5-methoxycarbonylmethyl-2-thiouridine), and ncm5U (5-carbamoylmethyl uridine). The elongator complex catalyzes formation of carboxymethyluridine in the wobble base at position 34 in tRNAs.</text>
</comment>
<evidence type="ECO:0000259" key="8">
    <source>
        <dbReference type="Pfam" id="PF23797"/>
    </source>
</evidence>
<proteinExistence type="inferred from homology"/>